<keyword evidence="3" id="KW-1185">Reference proteome</keyword>
<name>A0A1A6A1X7_9TREE</name>
<evidence type="ECO:0000313" key="3">
    <source>
        <dbReference type="Proteomes" id="UP000078595"/>
    </source>
</evidence>
<evidence type="ECO:0000313" key="1">
    <source>
        <dbReference type="EMBL" id="OBR84066.1"/>
    </source>
</evidence>
<dbReference type="EMBL" id="KI894032">
    <property type="protein sequence ID" value="OBR84066.1"/>
    <property type="molecule type" value="Genomic_DNA"/>
</dbReference>
<reference evidence="2" key="2">
    <citation type="submission" date="2013-07" db="EMBL/GenBank/DDBJ databases">
        <authorList>
            <consortium name="The Broad Institute Genome Sequencing Platform"/>
            <person name="Cuomo C."/>
            <person name="Litvintseva A."/>
            <person name="Chen Y."/>
            <person name="Heitman J."/>
            <person name="Sun S."/>
            <person name="Springer D."/>
            <person name="Dromer F."/>
            <person name="Young S.K."/>
            <person name="Zeng Q."/>
            <person name="Gargeya S."/>
            <person name="Fitzgerald M."/>
            <person name="Abouelleil A."/>
            <person name="Alvarado L."/>
            <person name="Berlin A.M."/>
            <person name="Chapman S.B."/>
            <person name="Dewar J."/>
            <person name="Goldberg J."/>
            <person name="Griggs A."/>
            <person name="Gujja S."/>
            <person name="Hansen M."/>
            <person name="Howarth C."/>
            <person name="Imamovic A."/>
            <person name="Larimer J."/>
            <person name="McCowan C."/>
            <person name="Murphy C."/>
            <person name="Pearson M."/>
            <person name="Priest M."/>
            <person name="Roberts A."/>
            <person name="Saif S."/>
            <person name="Shea T."/>
            <person name="Sykes S."/>
            <person name="Wortman J."/>
            <person name="Nusbaum C."/>
            <person name="Birren B."/>
        </authorList>
    </citation>
    <scope>NUCLEOTIDE SEQUENCE</scope>
    <source>
        <strain evidence="2">CBS 10117</strain>
    </source>
</reference>
<protein>
    <submittedName>
        <fullName evidence="1">Uncharacterized protein</fullName>
    </submittedName>
</protein>
<dbReference type="Proteomes" id="UP000078595">
    <property type="component" value="Chromosome 6"/>
</dbReference>
<dbReference type="GeneID" id="28968621"/>
<dbReference type="OrthoDB" id="2561317at2759"/>
<organism evidence="1">
    <name type="scientific">Kwoniella dejecticola CBS 10117</name>
    <dbReference type="NCBI Taxonomy" id="1296121"/>
    <lineage>
        <taxon>Eukaryota</taxon>
        <taxon>Fungi</taxon>
        <taxon>Dikarya</taxon>
        <taxon>Basidiomycota</taxon>
        <taxon>Agaricomycotina</taxon>
        <taxon>Tremellomycetes</taxon>
        <taxon>Tremellales</taxon>
        <taxon>Cryptococcaceae</taxon>
        <taxon>Kwoniella</taxon>
    </lineage>
</organism>
<sequence>MQLQNASAVGLGYAARIAENVTWVYPFLPGEPPNVIHRNFAACVPSNVTIASSCCAAVNGTFITQQLTNARSLNQSEINAIFEEKYPGQNLTGLAYTQATIGDLTNTTNATTAPNSFERYEFINWCSFAYNPMSNDALVGTGYRSGPSTGNKPEAMNAWIQCFHDNVPQEAIDNAQAAYACATADVRDGGILEGFNRYTGPNPGSGADATKIVGSFWGMLGLVVIVSGMIN</sequence>
<dbReference type="AlphaFoldDB" id="A0A1A6A1X7"/>
<dbReference type="KEGG" id="kdj:28968621"/>
<reference evidence="1" key="1">
    <citation type="submission" date="2013-07" db="EMBL/GenBank/DDBJ databases">
        <title>The Genome Sequence of Cryptococcus dejecticola CBS10117.</title>
        <authorList>
            <consortium name="The Broad Institute Genome Sequencing Platform"/>
            <person name="Cuomo C."/>
            <person name="Litvintseva A."/>
            <person name="Chen Y."/>
            <person name="Heitman J."/>
            <person name="Sun S."/>
            <person name="Springer D."/>
            <person name="Dromer F."/>
            <person name="Young S.K."/>
            <person name="Zeng Q."/>
            <person name="Gargeya S."/>
            <person name="Fitzgerald M."/>
            <person name="Abouelleil A."/>
            <person name="Alvarado L."/>
            <person name="Berlin A.M."/>
            <person name="Chapman S.B."/>
            <person name="Dewar J."/>
            <person name="Goldberg J."/>
            <person name="Griggs A."/>
            <person name="Gujja S."/>
            <person name="Hansen M."/>
            <person name="Howarth C."/>
            <person name="Imamovic A."/>
            <person name="Larimer J."/>
            <person name="McCowan C."/>
            <person name="Murphy C."/>
            <person name="Pearson M."/>
            <person name="Priest M."/>
            <person name="Roberts A."/>
            <person name="Saif S."/>
            <person name="Shea T."/>
            <person name="Sykes S."/>
            <person name="Wortman J."/>
            <person name="Nusbaum C."/>
            <person name="Birren B."/>
        </authorList>
    </citation>
    <scope>NUCLEOTIDE SEQUENCE [LARGE SCALE GENOMIC DNA]</scope>
    <source>
        <strain evidence="1">CBS 10117</strain>
    </source>
</reference>
<dbReference type="VEuPathDB" id="FungiDB:I303_04922"/>
<gene>
    <name evidence="1" type="ORF">I303_04922</name>
    <name evidence="2" type="ORF">I303_105634</name>
</gene>
<reference evidence="2" key="3">
    <citation type="submission" date="2024-02" db="EMBL/GenBank/DDBJ databases">
        <title>Comparative genomics of Cryptococcus and Kwoniella reveals pathogenesis evolution and contrasting modes of karyotype evolution via chromosome fusion or intercentromeric recombination.</title>
        <authorList>
            <person name="Coelho M.A."/>
            <person name="David-Palma M."/>
            <person name="Shea T."/>
            <person name="Bowers K."/>
            <person name="McGinley-Smith S."/>
            <person name="Mohammad A.W."/>
            <person name="Gnirke A."/>
            <person name="Yurkov A.M."/>
            <person name="Nowrousian M."/>
            <person name="Sun S."/>
            <person name="Cuomo C.A."/>
            <person name="Heitman J."/>
        </authorList>
    </citation>
    <scope>NUCLEOTIDE SEQUENCE</scope>
    <source>
        <strain evidence="2">CBS 10117</strain>
    </source>
</reference>
<evidence type="ECO:0000313" key="2">
    <source>
        <dbReference type="EMBL" id="WWC63035.1"/>
    </source>
</evidence>
<dbReference type="RefSeq" id="XP_018261908.1">
    <property type="nucleotide sequence ID" value="XM_018408217.1"/>
</dbReference>
<dbReference type="EMBL" id="CP144535">
    <property type="protein sequence ID" value="WWC63035.1"/>
    <property type="molecule type" value="Genomic_DNA"/>
</dbReference>
<proteinExistence type="predicted"/>
<accession>A0A1A6A1X7</accession>